<feature type="chain" id="PRO_5016443602" description="Secreted protein" evidence="1">
    <location>
        <begin position="24"/>
        <end position="243"/>
    </location>
</feature>
<evidence type="ECO:0000313" key="2">
    <source>
        <dbReference type="EMBL" id="PWK28875.1"/>
    </source>
</evidence>
<dbReference type="Gene3D" id="3.30.110.170">
    <property type="entry name" value="Protein of unknown function (DUF541), domain 1"/>
    <property type="match status" value="1"/>
</dbReference>
<evidence type="ECO:0008006" key="4">
    <source>
        <dbReference type="Google" id="ProtNLM"/>
    </source>
</evidence>
<keyword evidence="1" id="KW-0732">Signal</keyword>
<dbReference type="PANTHER" id="PTHR34387:SF1">
    <property type="entry name" value="PERIPLASMIC IMMUNOGENIC PROTEIN"/>
    <property type="match status" value="1"/>
</dbReference>
<gene>
    <name evidence="2" type="ORF">LV89_00428</name>
</gene>
<dbReference type="PANTHER" id="PTHR34387">
    <property type="entry name" value="SLR1258 PROTEIN"/>
    <property type="match status" value="1"/>
</dbReference>
<feature type="signal peptide" evidence="1">
    <location>
        <begin position="1"/>
        <end position="23"/>
    </location>
</feature>
<keyword evidence="3" id="KW-1185">Reference proteome</keyword>
<dbReference type="EMBL" id="QGGO01000002">
    <property type="protein sequence ID" value="PWK28875.1"/>
    <property type="molecule type" value="Genomic_DNA"/>
</dbReference>
<comment type="caution">
    <text evidence="2">The sequence shown here is derived from an EMBL/GenBank/DDBJ whole genome shotgun (WGS) entry which is preliminary data.</text>
</comment>
<dbReference type="AlphaFoldDB" id="A0A316EHB8"/>
<name>A0A316EHB8_9BACT</name>
<evidence type="ECO:0000256" key="1">
    <source>
        <dbReference type="SAM" id="SignalP"/>
    </source>
</evidence>
<proteinExistence type="predicted"/>
<dbReference type="Gene3D" id="3.30.70.2970">
    <property type="entry name" value="Protein of unknown function (DUF541), domain 2"/>
    <property type="match status" value="1"/>
</dbReference>
<dbReference type="Pfam" id="PF04402">
    <property type="entry name" value="SIMPL"/>
    <property type="match status" value="1"/>
</dbReference>
<dbReference type="InterPro" id="IPR052022">
    <property type="entry name" value="26kDa_periplasmic_antigen"/>
</dbReference>
<dbReference type="GO" id="GO:0006974">
    <property type="term" value="P:DNA damage response"/>
    <property type="evidence" value="ECO:0007669"/>
    <property type="project" value="TreeGrafter"/>
</dbReference>
<dbReference type="RefSeq" id="WP_229201458.1">
    <property type="nucleotide sequence ID" value="NZ_QGGO01000002.1"/>
</dbReference>
<reference evidence="2 3" key="1">
    <citation type="submission" date="2018-05" db="EMBL/GenBank/DDBJ databases">
        <title>Genomic Encyclopedia of Archaeal and Bacterial Type Strains, Phase II (KMG-II): from individual species to whole genera.</title>
        <authorList>
            <person name="Goeker M."/>
        </authorList>
    </citation>
    <scope>NUCLEOTIDE SEQUENCE [LARGE SCALE GENOMIC DNA]</scope>
    <source>
        <strain evidence="2 3">DSM 22214</strain>
    </source>
</reference>
<dbReference type="Proteomes" id="UP000245489">
    <property type="component" value="Unassembled WGS sequence"/>
</dbReference>
<protein>
    <recommendedName>
        <fullName evidence="4">Secreted protein</fullName>
    </recommendedName>
</protein>
<evidence type="ECO:0000313" key="3">
    <source>
        <dbReference type="Proteomes" id="UP000245489"/>
    </source>
</evidence>
<organism evidence="2 3">
    <name type="scientific">Arcicella aurantiaca</name>
    <dbReference type="NCBI Taxonomy" id="591202"/>
    <lineage>
        <taxon>Bacteria</taxon>
        <taxon>Pseudomonadati</taxon>
        <taxon>Bacteroidota</taxon>
        <taxon>Cytophagia</taxon>
        <taxon>Cytophagales</taxon>
        <taxon>Flectobacillaceae</taxon>
        <taxon>Arcicella</taxon>
    </lineage>
</organism>
<sequence>MNRLIKTLAISTLMLATAFVGNAQQTMEKPLVKKIEVNGSAEQEVLPDEIFVSISLREYFKEKDNKNKVDIMVLEKQLQKAVEEAGIPKENFTIGAINGYREWWGKKKPTTFLETKNYILKVPNLYKIDGIVSKVEEKGVAGINIDRYEFSKIEQLRRDIKIKALQAAKEKAKYLLEGIGEQLGEAIEIIEIDNGYSPQPVAYSNMMMRSAKMEMAADAMPESTIDVQKIKVRYEIKAVFRIK</sequence>
<dbReference type="InterPro" id="IPR007497">
    <property type="entry name" value="SIMPL/DUF541"/>
</dbReference>
<accession>A0A316EHB8</accession>